<evidence type="ECO:0000259" key="1">
    <source>
        <dbReference type="PROSITE" id="PS50800"/>
    </source>
</evidence>
<gene>
    <name evidence="2" type="primary">Dwil\GK26860</name>
    <name evidence="2" type="ORF">Dwil_GK26860</name>
</gene>
<dbReference type="Gene3D" id="1.10.720.30">
    <property type="entry name" value="SAP domain"/>
    <property type="match status" value="1"/>
</dbReference>
<protein>
    <recommendedName>
        <fullName evidence="1">SAP domain-containing protein</fullName>
    </recommendedName>
</protein>
<dbReference type="InterPro" id="IPR003034">
    <property type="entry name" value="SAP_dom"/>
</dbReference>
<dbReference type="SUPFAM" id="SSF68906">
    <property type="entry name" value="SAP domain"/>
    <property type="match status" value="1"/>
</dbReference>
<dbReference type="PROSITE" id="PS50800">
    <property type="entry name" value="SAP"/>
    <property type="match status" value="1"/>
</dbReference>
<sequence length="131" mass="15015">SGKDDIRRLTLTDLRTRLREHGLSVTGNKQTLIERLQATQPETPQKAATPTTTTVSHLLRQKLTQQQQLVNINSPSFAKNTEQSPDNAWARNIRMLEVRYREAKARRSLWSSTCIRPGADEHPNQHGRHQQ</sequence>
<organism evidence="2 3">
    <name type="scientific">Drosophila willistoni</name>
    <name type="common">Fruit fly</name>
    <dbReference type="NCBI Taxonomy" id="7260"/>
    <lineage>
        <taxon>Eukaryota</taxon>
        <taxon>Metazoa</taxon>
        <taxon>Ecdysozoa</taxon>
        <taxon>Arthropoda</taxon>
        <taxon>Hexapoda</taxon>
        <taxon>Insecta</taxon>
        <taxon>Pterygota</taxon>
        <taxon>Neoptera</taxon>
        <taxon>Endopterygota</taxon>
        <taxon>Diptera</taxon>
        <taxon>Brachycera</taxon>
        <taxon>Muscomorpha</taxon>
        <taxon>Ephydroidea</taxon>
        <taxon>Drosophilidae</taxon>
        <taxon>Drosophila</taxon>
        <taxon>Sophophora</taxon>
    </lineage>
</organism>
<reference evidence="2 3" key="1">
    <citation type="journal article" date="2007" name="Nature">
        <title>Evolution of genes and genomes on the Drosophila phylogeny.</title>
        <authorList>
            <consortium name="Drosophila 12 Genomes Consortium"/>
            <person name="Clark A.G."/>
            <person name="Eisen M.B."/>
            <person name="Smith D.R."/>
            <person name="Bergman C.M."/>
            <person name="Oliver B."/>
            <person name="Markow T.A."/>
            <person name="Kaufman T.C."/>
            <person name="Kellis M."/>
            <person name="Gelbart W."/>
            <person name="Iyer V.N."/>
            <person name="Pollard D.A."/>
            <person name="Sackton T.B."/>
            <person name="Larracuente A.M."/>
            <person name="Singh N.D."/>
            <person name="Abad J.P."/>
            <person name="Abt D.N."/>
            <person name="Adryan B."/>
            <person name="Aguade M."/>
            <person name="Akashi H."/>
            <person name="Anderson W.W."/>
            <person name="Aquadro C.F."/>
            <person name="Ardell D.H."/>
            <person name="Arguello R."/>
            <person name="Artieri C.G."/>
            <person name="Barbash D.A."/>
            <person name="Barker D."/>
            <person name="Barsanti P."/>
            <person name="Batterham P."/>
            <person name="Batzoglou S."/>
            <person name="Begun D."/>
            <person name="Bhutkar A."/>
            <person name="Blanco E."/>
            <person name="Bosak S.A."/>
            <person name="Bradley R.K."/>
            <person name="Brand A.D."/>
            <person name="Brent M.R."/>
            <person name="Brooks A.N."/>
            <person name="Brown R.H."/>
            <person name="Butlin R.K."/>
            <person name="Caggese C."/>
            <person name="Calvi B.R."/>
            <person name="Bernardo de Carvalho A."/>
            <person name="Caspi A."/>
            <person name="Castrezana S."/>
            <person name="Celniker S.E."/>
            <person name="Chang J.L."/>
            <person name="Chapple C."/>
            <person name="Chatterji S."/>
            <person name="Chinwalla A."/>
            <person name="Civetta A."/>
            <person name="Clifton S.W."/>
            <person name="Comeron J.M."/>
            <person name="Costello J.C."/>
            <person name="Coyne J.A."/>
            <person name="Daub J."/>
            <person name="David R.G."/>
            <person name="Delcher A.L."/>
            <person name="Delehaunty K."/>
            <person name="Do C.B."/>
            <person name="Ebling H."/>
            <person name="Edwards K."/>
            <person name="Eickbush T."/>
            <person name="Evans J.D."/>
            <person name="Filipski A."/>
            <person name="Findeiss S."/>
            <person name="Freyhult E."/>
            <person name="Fulton L."/>
            <person name="Fulton R."/>
            <person name="Garcia A.C."/>
            <person name="Gardiner A."/>
            <person name="Garfield D.A."/>
            <person name="Garvin B.E."/>
            <person name="Gibson G."/>
            <person name="Gilbert D."/>
            <person name="Gnerre S."/>
            <person name="Godfrey J."/>
            <person name="Good R."/>
            <person name="Gotea V."/>
            <person name="Gravely B."/>
            <person name="Greenberg A.J."/>
            <person name="Griffiths-Jones S."/>
            <person name="Gross S."/>
            <person name="Guigo R."/>
            <person name="Gustafson E.A."/>
            <person name="Haerty W."/>
            <person name="Hahn M.W."/>
            <person name="Halligan D.L."/>
            <person name="Halpern A.L."/>
            <person name="Halter G.M."/>
            <person name="Han M.V."/>
            <person name="Heger A."/>
            <person name="Hillier L."/>
            <person name="Hinrichs A.S."/>
            <person name="Holmes I."/>
            <person name="Hoskins R.A."/>
            <person name="Hubisz M.J."/>
            <person name="Hultmark D."/>
            <person name="Huntley M.A."/>
            <person name="Jaffe D.B."/>
            <person name="Jagadeeshan S."/>
            <person name="Jeck W.R."/>
            <person name="Johnson J."/>
            <person name="Jones C.D."/>
            <person name="Jordan W.C."/>
            <person name="Karpen G.H."/>
            <person name="Kataoka E."/>
            <person name="Keightley P.D."/>
            <person name="Kheradpour P."/>
            <person name="Kirkness E.F."/>
            <person name="Koerich L.B."/>
            <person name="Kristiansen K."/>
            <person name="Kudrna D."/>
            <person name="Kulathinal R.J."/>
            <person name="Kumar S."/>
            <person name="Kwok R."/>
            <person name="Lander E."/>
            <person name="Langley C.H."/>
            <person name="Lapoint R."/>
            <person name="Lazzaro B.P."/>
            <person name="Lee S.J."/>
            <person name="Levesque L."/>
            <person name="Li R."/>
            <person name="Lin C.F."/>
            <person name="Lin M.F."/>
            <person name="Lindblad-Toh K."/>
            <person name="Llopart A."/>
            <person name="Long M."/>
            <person name="Low L."/>
            <person name="Lozovsky E."/>
            <person name="Lu J."/>
            <person name="Luo M."/>
            <person name="Machado C.A."/>
            <person name="Makalowski W."/>
            <person name="Marzo M."/>
            <person name="Matsuda M."/>
            <person name="Matzkin L."/>
            <person name="McAllister B."/>
            <person name="McBride C.S."/>
            <person name="McKernan B."/>
            <person name="McKernan K."/>
            <person name="Mendez-Lago M."/>
            <person name="Minx P."/>
            <person name="Mollenhauer M.U."/>
            <person name="Montooth K."/>
            <person name="Mount S.M."/>
            <person name="Mu X."/>
            <person name="Myers E."/>
            <person name="Negre B."/>
            <person name="Newfeld S."/>
            <person name="Nielsen R."/>
            <person name="Noor M.A."/>
            <person name="O'Grady P."/>
            <person name="Pachter L."/>
            <person name="Papaceit M."/>
            <person name="Parisi M.J."/>
            <person name="Parisi M."/>
            <person name="Parts L."/>
            <person name="Pedersen J.S."/>
            <person name="Pesole G."/>
            <person name="Phillippy A.M."/>
            <person name="Ponting C.P."/>
            <person name="Pop M."/>
            <person name="Porcelli D."/>
            <person name="Powell J.R."/>
            <person name="Prohaska S."/>
            <person name="Pruitt K."/>
            <person name="Puig M."/>
            <person name="Quesneville H."/>
            <person name="Ram K.R."/>
            <person name="Rand D."/>
            <person name="Rasmussen M.D."/>
            <person name="Reed L.K."/>
            <person name="Reenan R."/>
            <person name="Reily A."/>
            <person name="Remington K.A."/>
            <person name="Rieger T.T."/>
            <person name="Ritchie M.G."/>
            <person name="Robin C."/>
            <person name="Rogers Y.H."/>
            <person name="Rohde C."/>
            <person name="Rozas J."/>
            <person name="Rubenfield M.J."/>
            <person name="Ruiz A."/>
            <person name="Russo S."/>
            <person name="Salzberg S.L."/>
            <person name="Sanchez-Gracia A."/>
            <person name="Saranga D.J."/>
            <person name="Sato H."/>
            <person name="Schaeffer S.W."/>
            <person name="Schatz M.C."/>
            <person name="Schlenke T."/>
            <person name="Schwartz R."/>
            <person name="Segarra C."/>
            <person name="Singh R.S."/>
            <person name="Sirot L."/>
            <person name="Sirota M."/>
            <person name="Sisneros N.B."/>
            <person name="Smith C.D."/>
            <person name="Smith T.F."/>
            <person name="Spieth J."/>
            <person name="Stage D.E."/>
            <person name="Stark A."/>
            <person name="Stephan W."/>
            <person name="Strausberg R.L."/>
            <person name="Strempel S."/>
            <person name="Sturgill D."/>
            <person name="Sutton G."/>
            <person name="Sutton G.G."/>
            <person name="Tao W."/>
            <person name="Teichmann S."/>
            <person name="Tobari Y.N."/>
            <person name="Tomimura Y."/>
            <person name="Tsolas J.M."/>
            <person name="Valente V.L."/>
            <person name="Venter E."/>
            <person name="Venter J.C."/>
            <person name="Vicario S."/>
            <person name="Vieira F.G."/>
            <person name="Vilella A.J."/>
            <person name="Villasante A."/>
            <person name="Walenz B."/>
            <person name="Wang J."/>
            <person name="Wasserman M."/>
            <person name="Watts T."/>
            <person name="Wilson D."/>
            <person name="Wilson R.K."/>
            <person name="Wing R.A."/>
            <person name="Wolfner M.F."/>
            <person name="Wong A."/>
            <person name="Wong G.K."/>
            <person name="Wu C.I."/>
            <person name="Wu G."/>
            <person name="Yamamoto D."/>
            <person name="Yang H.P."/>
            <person name="Yang S.P."/>
            <person name="Yorke J.A."/>
            <person name="Yoshida K."/>
            <person name="Zdobnov E."/>
            <person name="Zhang P."/>
            <person name="Zhang Y."/>
            <person name="Zimin A.V."/>
            <person name="Baldwin J."/>
            <person name="Abdouelleil A."/>
            <person name="Abdulkadir J."/>
            <person name="Abebe A."/>
            <person name="Abera B."/>
            <person name="Abreu J."/>
            <person name="Acer S.C."/>
            <person name="Aftuck L."/>
            <person name="Alexander A."/>
            <person name="An P."/>
            <person name="Anderson E."/>
            <person name="Anderson S."/>
            <person name="Arachi H."/>
            <person name="Azer M."/>
            <person name="Bachantsang P."/>
            <person name="Barry A."/>
            <person name="Bayul T."/>
            <person name="Berlin A."/>
            <person name="Bessette D."/>
            <person name="Bloom T."/>
            <person name="Blye J."/>
            <person name="Boguslavskiy L."/>
            <person name="Bonnet C."/>
            <person name="Boukhgalter B."/>
            <person name="Bourzgui I."/>
            <person name="Brown A."/>
            <person name="Cahill P."/>
            <person name="Channer S."/>
            <person name="Cheshatsang Y."/>
            <person name="Chuda L."/>
            <person name="Citroen M."/>
            <person name="Collymore A."/>
            <person name="Cooke P."/>
            <person name="Costello M."/>
            <person name="D'Aco K."/>
            <person name="Daza R."/>
            <person name="De Haan G."/>
            <person name="DeGray S."/>
            <person name="DeMaso C."/>
            <person name="Dhargay N."/>
            <person name="Dooley K."/>
            <person name="Dooley E."/>
            <person name="Doricent M."/>
            <person name="Dorje P."/>
            <person name="Dorjee K."/>
            <person name="Dupes A."/>
            <person name="Elong R."/>
            <person name="Falk J."/>
            <person name="Farina A."/>
            <person name="Faro S."/>
            <person name="Ferguson D."/>
            <person name="Fisher S."/>
            <person name="Foley C.D."/>
            <person name="Franke A."/>
            <person name="Friedrich D."/>
            <person name="Gadbois L."/>
            <person name="Gearin G."/>
            <person name="Gearin C.R."/>
            <person name="Giannoukos G."/>
            <person name="Goode T."/>
            <person name="Graham J."/>
            <person name="Grandbois E."/>
            <person name="Grewal S."/>
            <person name="Gyaltsen K."/>
            <person name="Hafez N."/>
            <person name="Hagos B."/>
            <person name="Hall J."/>
            <person name="Henson C."/>
            <person name="Hollinger A."/>
            <person name="Honan T."/>
            <person name="Huard M.D."/>
            <person name="Hughes L."/>
            <person name="Hurhula B."/>
            <person name="Husby M.E."/>
            <person name="Kamat A."/>
            <person name="Kanga B."/>
            <person name="Kashin S."/>
            <person name="Khazanovich D."/>
            <person name="Kisner P."/>
            <person name="Lance K."/>
            <person name="Lara M."/>
            <person name="Lee W."/>
            <person name="Lennon N."/>
            <person name="Letendre F."/>
            <person name="LeVine R."/>
            <person name="Lipovsky A."/>
            <person name="Liu X."/>
            <person name="Liu J."/>
            <person name="Liu S."/>
            <person name="Lokyitsang T."/>
            <person name="Lokyitsang Y."/>
            <person name="Lubonja R."/>
            <person name="Lui A."/>
            <person name="MacDonald P."/>
            <person name="Magnisalis V."/>
            <person name="Maru K."/>
            <person name="Matthews C."/>
            <person name="McCusker W."/>
            <person name="McDonough S."/>
            <person name="Mehta T."/>
            <person name="Meldrim J."/>
            <person name="Meneus L."/>
            <person name="Mihai O."/>
            <person name="Mihalev A."/>
            <person name="Mihova T."/>
            <person name="Mittelman R."/>
            <person name="Mlenga V."/>
            <person name="Montmayeur A."/>
            <person name="Mulrain L."/>
            <person name="Navidi A."/>
            <person name="Naylor J."/>
            <person name="Negash T."/>
            <person name="Nguyen T."/>
            <person name="Nguyen N."/>
            <person name="Nicol R."/>
            <person name="Norbu C."/>
            <person name="Norbu N."/>
            <person name="Novod N."/>
            <person name="O'Neill B."/>
            <person name="Osman S."/>
            <person name="Markiewicz E."/>
            <person name="Oyono O.L."/>
            <person name="Patti C."/>
            <person name="Phunkhang P."/>
            <person name="Pierre F."/>
            <person name="Priest M."/>
            <person name="Raghuraman S."/>
            <person name="Rege F."/>
            <person name="Reyes R."/>
            <person name="Rise C."/>
            <person name="Rogov P."/>
            <person name="Ross K."/>
            <person name="Ryan E."/>
            <person name="Settipalli S."/>
            <person name="Shea T."/>
            <person name="Sherpa N."/>
            <person name="Shi L."/>
            <person name="Shih D."/>
            <person name="Sparrow T."/>
            <person name="Spaulding J."/>
            <person name="Stalker J."/>
            <person name="Stange-Thomann N."/>
            <person name="Stavropoulos S."/>
            <person name="Stone C."/>
            <person name="Strader C."/>
            <person name="Tesfaye S."/>
            <person name="Thomson T."/>
            <person name="Thoulutsang Y."/>
            <person name="Thoulutsang D."/>
            <person name="Topham K."/>
            <person name="Topping I."/>
            <person name="Tsamla T."/>
            <person name="Vassiliev H."/>
            <person name="Vo A."/>
            <person name="Wangchuk T."/>
            <person name="Wangdi T."/>
            <person name="Weiand M."/>
            <person name="Wilkinson J."/>
            <person name="Wilson A."/>
            <person name="Yadav S."/>
            <person name="Young G."/>
            <person name="Yu Q."/>
            <person name="Zembek L."/>
            <person name="Zhong D."/>
            <person name="Zimmer A."/>
            <person name="Zwirko Z."/>
            <person name="Jaffe D.B."/>
            <person name="Alvarez P."/>
            <person name="Brockman W."/>
            <person name="Butler J."/>
            <person name="Chin C."/>
            <person name="Gnerre S."/>
            <person name="Grabherr M."/>
            <person name="Kleber M."/>
            <person name="Mauceli E."/>
            <person name="MacCallum I."/>
        </authorList>
    </citation>
    <scope>NUCLEOTIDE SEQUENCE [LARGE SCALE GENOMIC DNA]</scope>
    <source>
        <strain evidence="3">Tucson 14030-0811.24</strain>
    </source>
</reference>
<feature type="non-terminal residue" evidence="2">
    <location>
        <position position="1"/>
    </location>
</feature>
<dbReference type="EMBL" id="CH964062">
    <property type="protein sequence ID" value="KRF98936.1"/>
    <property type="molecule type" value="Genomic_DNA"/>
</dbReference>
<dbReference type="Pfam" id="PF02037">
    <property type="entry name" value="SAP"/>
    <property type="match status" value="1"/>
</dbReference>
<dbReference type="Proteomes" id="UP000007798">
    <property type="component" value="Unassembled WGS sequence"/>
</dbReference>
<proteinExistence type="predicted"/>
<name>A0A0Q9X0F6_DROWI</name>
<dbReference type="AlphaFoldDB" id="A0A0Q9X0F6"/>
<feature type="domain" description="SAP" evidence="1">
    <location>
        <begin position="6"/>
        <end position="40"/>
    </location>
</feature>
<evidence type="ECO:0000313" key="3">
    <source>
        <dbReference type="Proteomes" id="UP000007798"/>
    </source>
</evidence>
<dbReference type="InterPro" id="IPR036361">
    <property type="entry name" value="SAP_dom_sf"/>
</dbReference>
<evidence type="ECO:0000313" key="2">
    <source>
        <dbReference type="EMBL" id="KRF98936.1"/>
    </source>
</evidence>
<accession>A0A0Q9X0F6</accession>
<dbReference type="SMART" id="SM00513">
    <property type="entry name" value="SAP"/>
    <property type="match status" value="1"/>
</dbReference>
<keyword evidence="3" id="KW-1185">Reference proteome</keyword>
<dbReference type="InParanoid" id="A0A0Q9X0F6"/>